<keyword evidence="1" id="KW-0812">Transmembrane</keyword>
<evidence type="ECO:0000256" key="1">
    <source>
        <dbReference type="SAM" id="Phobius"/>
    </source>
</evidence>
<dbReference type="EMBL" id="CVRR01000006">
    <property type="protein sequence ID" value="CRL34312.1"/>
    <property type="molecule type" value="Genomic_DNA"/>
</dbReference>
<organism evidence="2 3">
    <name type="scientific">Roseburia faecis</name>
    <dbReference type="NCBI Taxonomy" id="301302"/>
    <lineage>
        <taxon>Bacteria</taxon>
        <taxon>Bacillati</taxon>
        <taxon>Bacillota</taxon>
        <taxon>Clostridia</taxon>
        <taxon>Lachnospirales</taxon>
        <taxon>Lachnospiraceae</taxon>
        <taxon>Roseburia</taxon>
    </lineage>
</organism>
<dbReference type="RefSeq" id="WP_055067144.1">
    <property type="nucleotide sequence ID" value="NZ_CP173697.1"/>
</dbReference>
<keyword evidence="1" id="KW-1133">Transmembrane helix</keyword>
<name>A0A0M6WDZ6_9FIRM</name>
<evidence type="ECO:0000313" key="3">
    <source>
        <dbReference type="Proteomes" id="UP000049979"/>
    </source>
</evidence>
<proteinExistence type="predicted"/>
<accession>A0A0M6WDZ6</accession>
<keyword evidence="1" id="KW-0472">Membrane</keyword>
<dbReference type="Proteomes" id="UP000049979">
    <property type="component" value="Unassembled WGS sequence"/>
</dbReference>
<gene>
    <name evidence="2" type="ORF">M72_20871</name>
</gene>
<feature type="transmembrane region" description="Helical" evidence="1">
    <location>
        <begin position="6"/>
        <end position="29"/>
    </location>
</feature>
<dbReference type="AlphaFoldDB" id="A0A0M6WDZ6"/>
<sequence>MNLIDLFTDVLPIFSALLSLIASIITLVFTKRINKKKDDVNKVTLKLNNKKINVDGYSEEELMKILSNVMKEEKLQKEQFGKTETENSSKN</sequence>
<keyword evidence="3" id="KW-1185">Reference proteome</keyword>
<reference evidence="3" key="1">
    <citation type="submission" date="2015-05" db="EMBL/GenBank/DDBJ databases">
        <authorList>
            <consortium name="Pathogen Informatics"/>
        </authorList>
    </citation>
    <scope>NUCLEOTIDE SEQUENCE [LARGE SCALE GENOMIC DNA]</scope>
    <source>
        <strain evidence="3">M72</strain>
    </source>
</reference>
<protein>
    <submittedName>
        <fullName evidence="2">Uncharacterized protein</fullName>
    </submittedName>
</protein>
<evidence type="ECO:0000313" key="2">
    <source>
        <dbReference type="EMBL" id="CRL34312.1"/>
    </source>
</evidence>